<dbReference type="SMART" id="SM00563">
    <property type="entry name" value="PlsC"/>
    <property type="match status" value="1"/>
</dbReference>
<protein>
    <submittedName>
        <fullName evidence="4">1-acyl-sn-glycerol-3-phosphate acyltransferases</fullName>
    </submittedName>
</protein>
<dbReference type="PANTHER" id="PTHR10434">
    <property type="entry name" value="1-ACYL-SN-GLYCEROL-3-PHOSPHATE ACYLTRANSFERASE"/>
    <property type="match status" value="1"/>
</dbReference>
<dbReference type="GO" id="GO:0003841">
    <property type="term" value="F:1-acylglycerol-3-phosphate O-acyltransferase activity"/>
    <property type="evidence" value="ECO:0007669"/>
    <property type="project" value="TreeGrafter"/>
</dbReference>
<dbReference type="CDD" id="cd07989">
    <property type="entry name" value="LPLAT_AGPAT-like"/>
    <property type="match status" value="1"/>
</dbReference>
<dbReference type="InterPro" id="IPR002123">
    <property type="entry name" value="Plipid/glycerol_acylTrfase"/>
</dbReference>
<dbReference type="SUPFAM" id="SSF69593">
    <property type="entry name" value="Glycerol-3-phosphate (1)-acyltransferase"/>
    <property type="match status" value="1"/>
</dbReference>
<reference evidence="4 5" key="1">
    <citation type="submission" date="2017-04" db="EMBL/GenBank/DDBJ databases">
        <authorList>
            <person name="Afonso C.L."/>
            <person name="Miller P.J."/>
            <person name="Scott M.A."/>
            <person name="Spackman E."/>
            <person name="Goraichik I."/>
            <person name="Dimitrov K.M."/>
            <person name="Suarez D.L."/>
            <person name="Swayne D.E."/>
        </authorList>
    </citation>
    <scope>NUCLEOTIDE SEQUENCE [LARGE SCALE GENOMIC DNA]</scope>
    <source>
        <strain evidence="4 5">CGMCC 1.12511</strain>
    </source>
</reference>
<evidence type="ECO:0000313" key="5">
    <source>
        <dbReference type="Proteomes" id="UP000192634"/>
    </source>
</evidence>
<dbReference type="EMBL" id="FWXN01000012">
    <property type="protein sequence ID" value="SMC88602.1"/>
    <property type="molecule type" value="Genomic_DNA"/>
</dbReference>
<sequence>MGPAHASCGWTALQDESHPLRHRGCAPFVRAAVRRDQAKGGAWVRLLREGGWGRGHNAEVTTPRQHLKNAAGFVLVWAVAKLAHRVRFRTAGAIPRRGPVILVANHLTMSDPLAVARVTIGHRRFPHFLAMKEVFGWPVVGALARATGQIPVARGSAAAADALDAASERLEQGQLVALYPEGRLTTEPDRMPGPARTGAARLALRHPEAPVIPVGTWGPQQGHRHLWHRHTACLSVGDPVDLSAWAGRTDDAAAREVTDAIMAAIREEIGHARQMWESR</sequence>
<keyword evidence="2 4" id="KW-0012">Acyltransferase</keyword>
<proteinExistence type="predicted"/>
<dbReference type="AlphaFoldDB" id="A0A1W2CUN0"/>
<organism evidence="4 5">
    <name type="scientific">Janibacter indicus</name>
    <dbReference type="NCBI Taxonomy" id="857417"/>
    <lineage>
        <taxon>Bacteria</taxon>
        <taxon>Bacillati</taxon>
        <taxon>Actinomycetota</taxon>
        <taxon>Actinomycetes</taxon>
        <taxon>Micrococcales</taxon>
        <taxon>Intrasporangiaceae</taxon>
        <taxon>Janibacter</taxon>
    </lineage>
</organism>
<dbReference type="GO" id="GO:0006654">
    <property type="term" value="P:phosphatidic acid biosynthetic process"/>
    <property type="evidence" value="ECO:0007669"/>
    <property type="project" value="TreeGrafter"/>
</dbReference>
<evidence type="ECO:0000256" key="1">
    <source>
        <dbReference type="ARBA" id="ARBA00022679"/>
    </source>
</evidence>
<evidence type="ECO:0000313" key="4">
    <source>
        <dbReference type="EMBL" id="SMC88602.1"/>
    </source>
</evidence>
<evidence type="ECO:0000256" key="2">
    <source>
        <dbReference type="ARBA" id="ARBA00023315"/>
    </source>
</evidence>
<accession>A0A1W2CUN0</accession>
<name>A0A1W2CUN0_9MICO</name>
<gene>
    <name evidence="4" type="ORF">SAMN06296429_112109</name>
</gene>
<evidence type="ECO:0000259" key="3">
    <source>
        <dbReference type="SMART" id="SM00563"/>
    </source>
</evidence>
<keyword evidence="1 4" id="KW-0808">Transferase</keyword>
<dbReference type="GO" id="GO:0005886">
    <property type="term" value="C:plasma membrane"/>
    <property type="evidence" value="ECO:0007669"/>
    <property type="project" value="TreeGrafter"/>
</dbReference>
<feature type="domain" description="Phospholipid/glycerol acyltransferase" evidence="3">
    <location>
        <begin position="100"/>
        <end position="219"/>
    </location>
</feature>
<dbReference type="PANTHER" id="PTHR10434:SF11">
    <property type="entry name" value="1-ACYL-SN-GLYCEROL-3-PHOSPHATE ACYLTRANSFERASE"/>
    <property type="match status" value="1"/>
</dbReference>
<dbReference type="Proteomes" id="UP000192634">
    <property type="component" value="Unassembled WGS sequence"/>
</dbReference>
<dbReference type="Pfam" id="PF01553">
    <property type="entry name" value="Acyltransferase"/>
    <property type="match status" value="1"/>
</dbReference>